<dbReference type="SUPFAM" id="SSF53474">
    <property type="entry name" value="alpha/beta-Hydrolases"/>
    <property type="match status" value="1"/>
</dbReference>
<dbReference type="GO" id="GO:0008970">
    <property type="term" value="F:phospholipase A1 activity"/>
    <property type="evidence" value="ECO:0007669"/>
    <property type="project" value="UniProtKB-EC"/>
</dbReference>
<evidence type="ECO:0000256" key="1">
    <source>
        <dbReference type="ARBA" id="ARBA00005558"/>
    </source>
</evidence>
<reference evidence="4 5" key="1">
    <citation type="submission" date="2018-06" db="EMBL/GenBank/DDBJ databases">
        <authorList>
            <consortium name="Pathogen Informatics"/>
            <person name="Doyle S."/>
        </authorList>
    </citation>
    <scope>NUCLEOTIDE SEQUENCE [LARGE SCALE GENOMIC DNA]</scope>
    <source>
        <strain evidence="4 5">NCTC10801</strain>
    </source>
</reference>
<dbReference type="InterPro" id="IPR006531">
    <property type="entry name" value="Gp5/Vgr_OB"/>
</dbReference>
<dbReference type="PANTHER" id="PTHR32305">
    <property type="match status" value="1"/>
</dbReference>
<dbReference type="Gene3D" id="2.30.110.50">
    <property type="match status" value="1"/>
</dbReference>
<dbReference type="PANTHER" id="PTHR32305:SF11">
    <property type="entry name" value="TYPE VI SECRETION SYSTEM SPIKE PROTEIN VGRG3"/>
    <property type="match status" value="1"/>
</dbReference>
<dbReference type="Pfam" id="PF26363">
    <property type="entry name" value="Phospholipase-like"/>
    <property type="match status" value="1"/>
</dbReference>
<dbReference type="InterPro" id="IPR029058">
    <property type="entry name" value="AB_hydrolase_fold"/>
</dbReference>
<dbReference type="Gene3D" id="3.55.50.10">
    <property type="entry name" value="Baseplate protein-like domains"/>
    <property type="match status" value="1"/>
</dbReference>
<dbReference type="InterPro" id="IPR050708">
    <property type="entry name" value="T6SS_VgrG/RHS"/>
</dbReference>
<dbReference type="SUPFAM" id="SSF69279">
    <property type="entry name" value="Phage tail proteins"/>
    <property type="match status" value="2"/>
</dbReference>
<accession>A0A380U204</accession>
<dbReference type="SUPFAM" id="SSF69255">
    <property type="entry name" value="gp5 N-terminal domain-like"/>
    <property type="match status" value="1"/>
</dbReference>
<dbReference type="NCBIfam" id="TIGR03361">
    <property type="entry name" value="VI_Rhs_Vgr"/>
    <property type="match status" value="1"/>
</dbReference>
<name>A0A380U204_9PAST</name>
<evidence type="ECO:0000313" key="5">
    <source>
        <dbReference type="Proteomes" id="UP000254649"/>
    </source>
</evidence>
<sequence length="974" mass="108148">MTNLLQQAQTLSELTGKQEVADKLDKAQRTIQLAQSVAGTAGAVAGQLSQGNLLGAGAALLGLGSELSSPTGLQFTFEVTGLSVVGFSVVSFEYKARYSALYTLSLHLTSLSPGIPANSVLDQACCLTIWQDGEVVQTLSGMVSSFAQGDTGFNQTAYFIEVCPDLWRTTLRHNARIFQQKNLQQILTALLSEHGITQYAFAFTQSHPTREFCVQWQESDFDFIQRLTAEEGIFYYFEQRDGQHTLVFSDNAETLSDVQAFPYNLNRNAQLQEKSVYQFLQRHRVKQSEAVLKDYTFKKPDWLAEFSQQSRQSDIKPNPLYEHFDYPGRFKDSEQGKAFSQYRLDSLHQDIAQGEGQSNIPQLQVGRLLQLSQHPNPSYNTGWQLVEVICQGEQPQSSEGQAGEKGTYFTNAFKVIPSHQTWRPQQRTKPKVDGPQIARVVGPKGEEIFTDNFGRIRLQFLWDRESQGDDHSSCWIRVTQPWAGQGWGVLAIPRVGQEVLVDFLDGDPDQPIVTGRTYNAQQLPPGRLPQSKTQMAFRSKTYKGEGYNELLFEDAPGREQLNLHAQRDMNVVVLNDKSTHIHHRHTEVIEKNKTLTVQAQRNKTVHKNEYVSILGNMAIDIEEQESKQVKKDILISSQNGNISFSVGESLISLDNEGTLFIQSGQVKVDGEKVFFNSHSVSPFSANSAQSSSALISASSEDLNSSNSSSEEMEDAILAAYLSNEVYRDRGEGFSEEFKQKYPDVEEVSDAELVQLGIAPSLLEDEESGFQANIYKKNDKYFLAYRGTDGLKDLKTNLDGSVGEMNLQFEIAKNLAKELQDNLPSGSSMIITGHSLGGELASIGALATGVPTYTYNSAGLHSKIIQKLKLNPTNEKQITAFYTNGDELSILQDNRVDAAKAVLASGVVMPKAYIGLELISNVGFDHSITNIALGVLQGDYVPQAIGNRVKLNTDTGHTISATKEIEREIRMHYGK</sequence>
<dbReference type="Pfam" id="PF04717">
    <property type="entry name" value="Phage_base_V"/>
    <property type="match status" value="1"/>
</dbReference>
<dbReference type="Gene3D" id="2.40.50.230">
    <property type="entry name" value="Gp5 N-terminal domain"/>
    <property type="match status" value="1"/>
</dbReference>
<evidence type="ECO:0000259" key="2">
    <source>
        <dbReference type="Pfam" id="PF04717"/>
    </source>
</evidence>
<protein>
    <submittedName>
        <fullName evidence="4">Extracellular phospholipase A1</fullName>
        <ecNumber evidence="4">3.1.1.32</ecNumber>
    </submittedName>
</protein>
<dbReference type="Pfam" id="PF22178">
    <property type="entry name" value="Gp5_trimer_C"/>
    <property type="match status" value="1"/>
</dbReference>
<dbReference type="OrthoDB" id="9762420at2"/>
<dbReference type="InterPro" id="IPR017847">
    <property type="entry name" value="T6SS_RhsGE_Vgr_subset"/>
</dbReference>
<comment type="similarity">
    <text evidence="1">Belongs to the VgrG protein family.</text>
</comment>
<dbReference type="Gene3D" id="3.40.50.1820">
    <property type="entry name" value="alpha/beta hydrolase"/>
    <property type="match status" value="1"/>
</dbReference>
<evidence type="ECO:0000259" key="3">
    <source>
        <dbReference type="Pfam" id="PF22178"/>
    </source>
</evidence>
<dbReference type="NCBIfam" id="TIGR01646">
    <property type="entry name" value="vgr_GE"/>
    <property type="match status" value="1"/>
</dbReference>
<dbReference type="InterPro" id="IPR006533">
    <property type="entry name" value="T6SS_Vgr_RhsGE"/>
</dbReference>
<dbReference type="InterPro" id="IPR054030">
    <property type="entry name" value="Gp5_Vgr_C"/>
</dbReference>
<evidence type="ECO:0000313" key="4">
    <source>
        <dbReference type="EMBL" id="SUT95143.1"/>
    </source>
</evidence>
<feature type="domain" description="Gp5/Type VI secretion system Vgr C-terminal trimerisation" evidence="3">
    <location>
        <begin position="536"/>
        <end position="634"/>
    </location>
</feature>
<dbReference type="InterPro" id="IPR037026">
    <property type="entry name" value="Vgr_OB-fold_dom_sf"/>
</dbReference>
<dbReference type="SUPFAM" id="SSF69349">
    <property type="entry name" value="Phage fibre proteins"/>
    <property type="match status" value="1"/>
</dbReference>
<proteinExistence type="inferred from homology"/>
<dbReference type="Proteomes" id="UP000254649">
    <property type="component" value="Unassembled WGS sequence"/>
</dbReference>
<dbReference type="AlphaFoldDB" id="A0A380U204"/>
<dbReference type="EC" id="3.1.1.32" evidence="4"/>
<dbReference type="Pfam" id="PF05954">
    <property type="entry name" value="Phage_GPD"/>
    <property type="match status" value="1"/>
</dbReference>
<dbReference type="Gene3D" id="4.10.220.110">
    <property type="match status" value="1"/>
</dbReference>
<dbReference type="EMBL" id="UFRQ01000003">
    <property type="protein sequence ID" value="SUT95143.1"/>
    <property type="molecule type" value="Genomic_DNA"/>
</dbReference>
<gene>
    <name evidence="4" type="primary">phlA</name>
    <name evidence="4" type="ORF">NCTC10801_02399</name>
</gene>
<organism evidence="4 5">
    <name type="scientific">[Actinobacillus] rossii</name>
    <dbReference type="NCBI Taxonomy" id="123820"/>
    <lineage>
        <taxon>Bacteria</taxon>
        <taxon>Pseudomonadati</taxon>
        <taxon>Pseudomonadota</taxon>
        <taxon>Gammaproteobacteria</taxon>
        <taxon>Pasteurellales</taxon>
        <taxon>Pasteurellaceae</taxon>
    </lineage>
</organism>
<keyword evidence="4" id="KW-0378">Hydrolase</keyword>
<keyword evidence="5" id="KW-1185">Reference proteome</keyword>
<feature type="domain" description="Gp5/Type VI secretion system Vgr protein OB-fold" evidence="2">
    <location>
        <begin position="451"/>
        <end position="518"/>
    </location>
</feature>